<evidence type="ECO:0000256" key="1">
    <source>
        <dbReference type="SAM" id="MobiDB-lite"/>
    </source>
</evidence>
<dbReference type="AlphaFoldDB" id="A0AAU9K9C2"/>
<proteinExistence type="predicted"/>
<protein>
    <submittedName>
        <fullName evidence="2">Uncharacterized protein</fullName>
    </submittedName>
</protein>
<feature type="region of interest" description="Disordered" evidence="1">
    <location>
        <begin position="51"/>
        <end position="98"/>
    </location>
</feature>
<evidence type="ECO:0000313" key="2">
    <source>
        <dbReference type="EMBL" id="CAG9334556.1"/>
    </source>
</evidence>
<comment type="caution">
    <text evidence="2">The sequence shown here is derived from an EMBL/GenBank/DDBJ whole genome shotgun (WGS) entry which is preliminary data.</text>
</comment>
<sequence length="110" mass="12840">MEQQYVLPPKDLFFKLIAKDINLIVKNYAIPRQDTWENVYSKATEITNFPQPRETSFNPNLEEPKLPPVGNRSLLKKKKIPSNTSFRSSSVSRTSRRSLSTNRKIYDAYF</sequence>
<reference evidence="2" key="1">
    <citation type="submission" date="2021-09" db="EMBL/GenBank/DDBJ databases">
        <authorList>
            <consortium name="AG Swart"/>
            <person name="Singh M."/>
            <person name="Singh A."/>
            <person name="Seah K."/>
            <person name="Emmerich C."/>
        </authorList>
    </citation>
    <scope>NUCLEOTIDE SEQUENCE</scope>
    <source>
        <strain evidence="2">ATCC30299</strain>
    </source>
</reference>
<feature type="compositionally biased region" description="Low complexity" evidence="1">
    <location>
        <begin position="82"/>
        <end position="98"/>
    </location>
</feature>
<dbReference type="Proteomes" id="UP001162131">
    <property type="component" value="Unassembled WGS sequence"/>
</dbReference>
<organism evidence="2 3">
    <name type="scientific">Blepharisma stoltei</name>
    <dbReference type="NCBI Taxonomy" id="1481888"/>
    <lineage>
        <taxon>Eukaryota</taxon>
        <taxon>Sar</taxon>
        <taxon>Alveolata</taxon>
        <taxon>Ciliophora</taxon>
        <taxon>Postciliodesmatophora</taxon>
        <taxon>Heterotrichea</taxon>
        <taxon>Heterotrichida</taxon>
        <taxon>Blepharismidae</taxon>
        <taxon>Blepharisma</taxon>
    </lineage>
</organism>
<dbReference type="EMBL" id="CAJZBQ010000058">
    <property type="protein sequence ID" value="CAG9334556.1"/>
    <property type="molecule type" value="Genomic_DNA"/>
</dbReference>
<name>A0AAU9K9C2_9CILI</name>
<evidence type="ECO:0000313" key="3">
    <source>
        <dbReference type="Proteomes" id="UP001162131"/>
    </source>
</evidence>
<gene>
    <name evidence="2" type="ORF">BSTOLATCC_MIC61168</name>
</gene>
<accession>A0AAU9K9C2</accession>
<keyword evidence="3" id="KW-1185">Reference proteome</keyword>